<protein>
    <recommendedName>
        <fullName evidence="7">PRA1 family protein</fullName>
    </recommendedName>
</protein>
<dbReference type="InterPro" id="IPR004895">
    <property type="entry name" value="Prenylated_rab_accept_PRA1"/>
</dbReference>
<gene>
    <name evidence="8" type="ORF">M569_11649</name>
</gene>
<comment type="function">
    <text evidence="1 7">May be involved in both secretory and endocytic intracellular trafficking in the endosomal/prevacuolar compartments.</text>
</comment>
<dbReference type="GO" id="GO:0016192">
    <property type="term" value="P:vesicle-mediated transport"/>
    <property type="evidence" value="ECO:0007669"/>
    <property type="project" value="TreeGrafter"/>
</dbReference>
<dbReference type="AlphaFoldDB" id="S8CF33"/>
<keyword evidence="4 7" id="KW-0812">Transmembrane</keyword>
<dbReference type="PANTHER" id="PTHR19317:SF81">
    <property type="entry name" value="PRA1 FAMILY PROTEIN D"/>
    <property type="match status" value="1"/>
</dbReference>
<proteinExistence type="inferred from homology"/>
<evidence type="ECO:0000256" key="1">
    <source>
        <dbReference type="ARBA" id="ARBA00002501"/>
    </source>
</evidence>
<comment type="similarity">
    <text evidence="3 7">Belongs to the PRA1 family.</text>
</comment>
<dbReference type="GO" id="GO:0016020">
    <property type="term" value="C:membrane"/>
    <property type="evidence" value="ECO:0007669"/>
    <property type="project" value="UniProtKB-SubCell"/>
</dbReference>
<evidence type="ECO:0000256" key="5">
    <source>
        <dbReference type="ARBA" id="ARBA00022989"/>
    </source>
</evidence>
<feature type="transmembrane region" description="Helical" evidence="7">
    <location>
        <begin position="34"/>
        <end position="50"/>
    </location>
</feature>
<keyword evidence="7" id="KW-0813">Transport</keyword>
<reference evidence="8 9" key="1">
    <citation type="journal article" date="2013" name="BMC Genomics">
        <title>The miniature genome of a carnivorous plant Genlisea aurea contains a low number of genes and short non-coding sequences.</title>
        <authorList>
            <person name="Leushkin E.V."/>
            <person name="Sutormin R.A."/>
            <person name="Nabieva E.R."/>
            <person name="Penin A.A."/>
            <person name="Kondrashov A.S."/>
            <person name="Logacheva M.D."/>
        </authorList>
    </citation>
    <scope>NUCLEOTIDE SEQUENCE [LARGE SCALE GENOMIC DNA]</scope>
</reference>
<evidence type="ECO:0000313" key="8">
    <source>
        <dbReference type="EMBL" id="EPS63141.1"/>
    </source>
</evidence>
<dbReference type="Pfam" id="PF03208">
    <property type="entry name" value="PRA1"/>
    <property type="match status" value="1"/>
</dbReference>
<evidence type="ECO:0000313" key="9">
    <source>
        <dbReference type="Proteomes" id="UP000015453"/>
    </source>
</evidence>
<keyword evidence="9" id="KW-1185">Reference proteome</keyword>
<feature type="transmembrane region" description="Helical" evidence="7">
    <location>
        <begin position="88"/>
        <end position="105"/>
    </location>
</feature>
<accession>S8CF33</accession>
<keyword evidence="5 7" id="KW-1133">Transmembrane helix</keyword>
<dbReference type="GO" id="GO:0005794">
    <property type="term" value="C:Golgi apparatus"/>
    <property type="evidence" value="ECO:0007669"/>
    <property type="project" value="TreeGrafter"/>
</dbReference>
<dbReference type="OrthoDB" id="63113at2759"/>
<comment type="caution">
    <text evidence="8">The sequence shown here is derived from an EMBL/GenBank/DDBJ whole genome shotgun (WGS) entry which is preliminary data.</text>
</comment>
<dbReference type="EMBL" id="AUSU01005672">
    <property type="protein sequence ID" value="EPS63141.1"/>
    <property type="molecule type" value="Genomic_DNA"/>
</dbReference>
<dbReference type="PANTHER" id="PTHR19317">
    <property type="entry name" value="PRENYLATED RAB ACCEPTOR 1-RELATED"/>
    <property type="match status" value="1"/>
</dbReference>
<sequence length="134" mass="15064">SFRLTQNIRFFFANYVALIFVIFSFTLITRPLSLILFICIFAAWIYAISLRDEPLSVLDYDIDQKIVFGFLTVMTFGALFWSSVWSNLLTSLIIGAVIAIIHGVLRSPEDSFEDSPYGSLLNAGDNPMGDYSSV</sequence>
<evidence type="ECO:0000256" key="4">
    <source>
        <dbReference type="ARBA" id="ARBA00022692"/>
    </source>
</evidence>
<evidence type="ECO:0000256" key="2">
    <source>
        <dbReference type="ARBA" id="ARBA00004141"/>
    </source>
</evidence>
<evidence type="ECO:0000256" key="3">
    <source>
        <dbReference type="ARBA" id="ARBA00006483"/>
    </source>
</evidence>
<evidence type="ECO:0000256" key="6">
    <source>
        <dbReference type="ARBA" id="ARBA00023136"/>
    </source>
</evidence>
<feature type="non-terminal residue" evidence="8">
    <location>
        <position position="1"/>
    </location>
</feature>
<dbReference type="GO" id="GO:0005783">
    <property type="term" value="C:endoplasmic reticulum"/>
    <property type="evidence" value="ECO:0007669"/>
    <property type="project" value="UniProtKB-ARBA"/>
</dbReference>
<name>S8CF33_9LAMI</name>
<organism evidence="8 9">
    <name type="scientific">Genlisea aurea</name>
    <dbReference type="NCBI Taxonomy" id="192259"/>
    <lineage>
        <taxon>Eukaryota</taxon>
        <taxon>Viridiplantae</taxon>
        <taxon>Streptophyta</taxon>
        <taxon>Embryophyta</taxon>
        <taxon>Tracheophyta</taxon>
        <taxon>Spermatophyta</taxon>
        <taxon>Magnoliopsida</taxon>
        <taxon>eudicotyledons</taxon>
        <taxon>Gunneridae</taxon>
        <taxon>Pentapetalae</taxon>
        <taxon>asterids</taxon>
        <taxon>lamiids</taxon>
        <taxon>Lamiales</taxon>
        <taxon>Lentibulariaceae</taxon>
        <taxon>Genlisea</taxon>
    </lineage>
</organism>
<feature type="transmembrane region" description="Helical" evidence="7">
    <location>
        <begin position="12"/>
        <end position="28"/>
    </location>
</feature>
<dbReference type="Proteomes" id="UP000015453">
    <property type="component" value="Unassembled WGS sequence"/>
</dbReference>
<feature type="transmembrane region" description="Helical" evidence="7">
    <location>
        <begin position="62"/>
        <end position="82"/>
    </location>
</feature>
<comment type="subcellular location">
    <subcellularLocation>
        <location evidence="2 7">Membrane</location>
        <topology evidence="2 7">Multi-pass membrane protein</topology>
    </subcellularLocation>
</comment>
<evidence type="ECO:0000256" key="7">
    <source>
        <dbReference type="RuleBase" id="RU363107"/>
    </source>
</evidence>
<keyword evidence="6 7" id="KW-0472">Membrane</keyword>